<dbReference type="InterPro" id="IPR017441">
    <property type="entry name" value="Protein_kinase_ATP_BS"/>
</dbReference>
<feature type="region of interest" description="Disordered" evidence="10">
    <location>
        <begin position="524"/>
        <end position="594"/>
    </location>
</feature>
<feature type="region of interest" description="Disordered" evidence="10">
    <location>
        <begin position="951"/>
        <end position="976"/>
    </location>
</feature>
<dbReference type="Gene3D" id="3.30.200.20">
    <property type="entry name" value="Phosphorylase Kinase, domain 1"/>
    <property type="match status" value="1"/>
</dbReference>
<dbReference type="GO" id="GO:0005524">
    <property type="term" value="F:ATP binding"/>
    <property type="evidence" value="ECO:0007669"/>
    <property type="project" value="UniProtKB-UniRule"/>
</dbReference>
<evidence type="ECO:0000256" key="2">
    <source>
        <dbReference type="ARBA" id="ARBA00022527"/>
    </source>
</evidence>
<evidence type="ECO:0000313" key="12">
    <source>
        <dbReference type="EMBL" id="KAJ3182701.1"/>
    </source>
</evidence>
<dbReference type="EMBL" id="JADGJQ010000008">
    <property type="protein sequence ID" value="KAJ3182701.1"/>
    <property type="molecule type" value="Genomic_DNA"/>
</dbReference>
<dbReference type="InterPro" id="IPR000719">
    <property type="entry name" value="Prot_kinase_dom"/>
</dbReference>
<protein>
    <recommendedName>
        <fullName evidence="1">non-specific serine/threonine protein kinase</fullName>
        <ecNumber evidence="1">2.7.11.1</ecNumber>
    </recommendedName>
</protein>
<dbReference type="InterPro" id="IPR011009">
    <property type="entry name" value="Kinase-like_dom_sf"/>
</dbReference>
<evidence type="ECO:0000256" key="3">
    <source>
        <dbReference type="ARBA" id="ARBA00022553"/>
    </source>
</evidence>
<keyword evidence="7 9" id="KW-0067">ATP-binding</keyword>
<dbReference type="GO" id="GO:0017148">
    <property type="term" value="P:negative regulation of translation"/>
    <property type="evidence" value="ECO:0007669"/>
    <property type="project" value="UniProtKB-KW"/>
</dbReference>
<keyword evidence="8" id="KW-0652">Protein synthesis inhibitor</keyword>
<dbReference type="GO" id="GO:0004694">
    <property type="term" value="F:eukaryotic translation initiation factor 2alpha kinase activity"/>
    <property type="evidence" value="ECO:0007669"/>
    <property type="project" value="TreeGrafter"/>
</dbReference>
<dbReference type="PROSITE" id="PS50011">
    <property type="entry name" value="PROTEIN_KINASE_DOM"/>
    <property type="match status" value="1"/>
</dbReference>
<feature type="compositionally biased region" description="Basic and acidic residues" evidence="10">
    <location>
        <begin position="798"/>
        <end position="811"/>
    </location>
</feature>
<evidence type="ECO:0000256" key="9">
    <source>
        <dbReference type="PROSITE-ProRule" id="PRU10141"/>
    </source>
</evidence>
<dbReference type="AlphaFoldDB" id="A0AAD5TPV0"/>
<feature type="region of interest" description="Disordered" evidence="10">
    <location>
        <begin position="608"/>
        <end position="643"/>
    </location>
</feature>
<evidence type="ECO:0000313" key="13">
    <source>
        <dbReference type="Proteomes" id="UP001212152"/>
    </source>
</evidence>
<dbReference type="InterPro" id="IPR054521">
    <property type="entry name" value="HRI2_3H"/>
</dbReference>
<dbReference type="EC" id="2.7.11.1" evidence="1"/>
<keyword evidence="12" id="KW-0648">Protein biosynthesis</keyword>
<dbReference type="GO" id="GO:0003743">
    <property type="term" value="F:translation initiation factor activity"/>
    <property type="evidence" value="ECO:0007669"/>
    <property type="project" value="UniProtKB-KW"/>
</dbReference>
<feature type="compositionally biased region" description="Low complexity" evidence="10">
    <location>
        <begin position="124"/>
        <end position="145"/>
    </location>
</feature>
<evidence type="ECO:0000259" key="11">
    <source>
        <dbReference type="PROSITE" id="PS50011"/>
    </source>
</evidence>
<evidence type="ECO:0000256" key="6">
    <source>
        <dbReference type="ARBA" id="ARBA00022777"/>
    </source>
</evidence>
<dbReference type="InterPro" id="IPR050339">
    <property type="entry name" value="CC_SR_Kinase"/>
</dbReference>
<evidence type="ECO:0000256" key="8">
    <source>
        <dbReference type="ARBA" id="ARBA00023193"/>
    </source>
</evidence>
<feature type="region of interest" description="Disordered" evidence="10">
    <location>
        <begin position="1"/>
        <end position="58"/>
    </location>
</feature>
<feature type="domain" description="Protein kinase" evidence="11">
    <location>
        <begin position="349"/>
        <end position="1015"/>
    </location>
</feature>
<keyword evidence="2" id="KW-0723">Serine/threonine-protein kinase</keyword>
<accession>A0AAD5TPV0</accession>
<keyword evidence="4" id="KW-0808">Transferase</keyword>
<feature type="region of interest" description="Disordered" evidence="10">
    <location>
        <begin position="421"/>
        <end position="440"/>
    </location>
</feature>
<feature type="compositionally biased region" description="Low complexity" evidence="10">
    <location>
        <begin position="38"/>
        <end position="58"/>
    </location>
</feature>
<feature type="compositionally biased region" description="Polar residues" evidence="10">
    <location>
        <begin position="581"/>
        <end position="594"/>
    </location>
</feature>
<feature type="compositionally biased region" description="Polar residues" evidence="10">
    <location>
        <begin position="524"/>
        <end position="536"/>
    </location>
</feature>
<evidence type="ECO:0000256" key="10">
    <source>
        <dbReference type="SAM" id="MobiDB-lite"/>
    </source>
</evidence>
<feature type="region of interest" description="Disordered" evidence="10">
    <location>
        <begin position="449"/>
        <end position="505"/>
    </location>
</feature>
<evidence type="ECO:0000256" key="5">
    <source>
        <dbReference type="ARBA" id="ARBA00022741"/>
    </source>
</evidence>
<keyword evidence="5 9" id="KW-0547">Nucleotide-binding</keyword>
<evidence type="ECO:0000256" key="1">
    <source>
        <dbReference type="ARBA" id="ARBA00012513"/>
    </source>
</evidence>
<feature type="compositionally biased region" description="Basic residues" evidence="10">
    <location>
        <begin position="146"/>
        <end position="155"/>
    </location>
</feature>
<dbReference type="SMART" id="SM00220">
    <property type="entry name" value="S_TKc"/>
    <property type="match status" value="1"/>
</dbReference>
<dbReference type="PROSITE" id="PS00107">
    <property type="entry name" value="PROTEIN_KINASE_ATP"/>
    <property type="match status" value="1"/>
</dbReference>
<feature type="compositionally biased region" description="Polar residues" evidence="10">
    <location>
        <begin position="106"/>
        <end position="115"/>
    </location>
</feature>
<dbReference type="Pfam" id="PF00069">
    <property type="entry name" value="Pkinase"/>
    <property type="match status" value="3"/>
</dbReference>
<dbReference type="Gene3D" id="1.10.510.10">
    <property type="entry name" value="Transferase(Phosphotransferase) domain 1"/>
    <property type="match status" value="2"/>
</dbReference>
<feature type="compositionally biased region" description="Polar residues" evidence="10">
    <location>
        <begin position="451"/>
        <end position="463"/>
    </location>
</feature>
<dbReference type="GO" id="GO:0005634">
    <property type="term" value="C:nucleus"/>
    <property type="evidence" value="ECO:0007669"/>
    <property type="project" value="TreeGrafter"/>
</dbReference>
<feature type="compositionally biased region" description="Low complexity" evidence="10">
    <location>
        <begin position="316"/>
        <end position="332"/>
    </location>
</feature>
<gene>
    <name evidence="12" type="primary">EIF2AK1</name>
    <name evidence="12" type="ORF">HDU87_008040</name>
</gene>
<proteinExistence type="predicted"/>
<dbReference type="PANTHER" id="PTHR11042:SF187">
    <property type="entry name" value="EUKARYOTIC TRANSLATION INITIATION FACTOR 2-ALPHA KINASE 2"/>
    <property type="match status" value="1"/>
</dbReference>
<dbReference type="GO" id="GO:0005737">
    <property type="term" value="C:cytoplasm"/>
    <property type="evidence" value="ECO:0007669"/>
    <property type="project" value="TreeGrafter"/>
</dbReference>
<dbReference type="Proteomes" id="UP001212152">
    <property type="component" value="Unassembled WGS sequence"/>
</dbReference>
<organism evidence="12 13">
    <name type="scientific">Geranomyces variabilis</name>
    <dbReference type="NCBI Taxonomy" id="109894"/>
    <lineage>
        <taxon>Eukaryota</taxon>
        <taxon>Fungi</taxon>
        <taxon>Fungi incertae sedis</taxon>
        <taxon>Chytridiomycota</taxon>
        <taxon>Chytridiomycota incertae sedis</taxon>
        <taxon>Chytridiomycetes</taxon>
        <taxon>Spizellomycetales</taxon>
        <taxon>Powellomycetaceae</taxon>
        <taxon>Geranomyces</taxon>
    </lineage>
</organism>
<feature type="region of interest" description="Disordered" evidence="10">
    <location>
        <begin position="784"/>
        <end position="855"/>
    </location>
</feature>
<sequence length="1105" mass="118542">MAPRQQQLPKQHIPLSQPQPPPTPVLFHQQQLPPPQVLHPADPADSAADSLSSSPSAASSSPYLDFARFVNAHPQRFDTWAKFDDADLRSAASSDETDTDYMLSPSEASVTSSFVDDSATEDQTTSPTTTTTASSTSPLPAARGGVHAHAHAHTHANHAADIADAAAVVRRSSSIHRRYQDRRMRQGRLLLVSMLENFCALYDESPERNRRLFYVICKQLHHMGIIDADDFLDELSTVRGSYKRAFRDLVVRAMASIRDQDQQATLKFEPSTFGATADGTVPPPPMARNGSSSLVDQRAPPPLFGPGGVSPLLPLRSSPAMSSHGSSSRPRPTFSSVWDARSSRYAEDFVELEMLGKGAFGRVYRVRNRLDGIEYAIKKVRLRMGTSKLERLLREVKFQARLTHGNVVRYFSAWVEDIPDDRSSTSARGRPPAQQQPNAGMAALTDHANVETPSETRSLSLLRQSPPDFLQSPWTHRGRITEVHTDASDEDAEESLGRVTNNAEEDVDIVFTDDQDDITSVTGATSETSYQAQMTDTEAKPEVVTPPSPAKLDISKRRGSFFEKPSSAGDSDDDSRVMDSGSESWEQPSTPQALVPSVSLSTVVAEDVPTTASNPHPPLVSKPPPARSSHHPPPPPPSRVPPPVVDHLPSSLRLTLLIQMELCSHTLQDFLRERNERCFAPQPDGSLPKPAVVDTHQAHTIFRDLAEGLLYVHSMGCIHRDIKPKNIYWKSTTTGYGQATPALAAAAAAAAAPPPQCLPSPACVNGAWKIGDFGLVTAADLNGGGESDGACGVRQRRRQPEKADDSDHRQDPPMLAGADPDSVSDREGDECGVDGMKPFFSARGGMKSSPHGSLGGSVMGDGGAGAGTPPRRHLARSVTSCSDRTIGVGTVTYASPEQLHPSQSTPYSSASDIYSLGIVLFELLQPFQTGMERARALQDLRAGAAAASASAAATAGATPTTTTTTTHPTASAAAPDAAFQAAFPAETALIRRMMSQDPEQRPAAAELCAWCEDVLREHGGGGGGGGGGRSRTAEAPAATLLKCADPVPSLATEAGDRELPVETPTNPMTLVPPDDHRDPLIEQNRALKVRVEELERRLQALGVSV</sequence>
<name>A0AAD5TPV0_9FUNG</name>
<dbReference type="PANTHER" id="PTHR11042">
    <property type="entry name" value="EUKARYOTIC TRANSLATION INITIATION FACTOR 2-ALPHA KINASE EIF2-ALPHA KINASE -RELATED"/>
    <property type="match status" value="1"/>
</dbReference>
<evidence type="ECO:0000256" key="7">
    <source>
        <dbReference type="ARBA" id="ARBA00022840"/>
    </source>
</evidence>
<dbReference type="SUPFAM" id="SSF56112">
    <property type="entry name" value="Protein kinase-like (PK-like)"/>
    <property type="match status" value="1"/>
</dbReference>
<feature type="binding site" evidence="9">
    <location>
        <position position="379"/>
    </location>
    <ligand>
        <name>ATP</name>
        <dbReference type="ChEBI" id="CHEBI:30616"/>
    </ligand>
</feature>
<reference evidence="12" key="1">
    <citation type="submission" date="2020-05" db="EMBL/GenBank/DDBJ databases">
        <title>Phylogenomic resolution of chytrid fungi.</title>
        <authorList>
            <person name="Stajich J.E."/>
            <person name="Amses K."/>
            <person name="Simmons R."/>
            <person name="Seto K."/>
            <person name="Myers J."/>
            <person name="Bonds A."/>
            <person name="Quandt C.A."/>
            <person name="Barry K."/>
            <person name="Liu P."/>
            <person name="Grigoriev I."/>
            <person name="Longcore J.E."/>
            <person name="James T.Y."/>
        </authorList>
    </citation>
    <scope>NUCLEOTIDE SEQUENCE</scope>
    <source>
        <strain evidence="12">JEL0379</strain>
    </source>
</reference>
<dbReference type="Pfam" id="PF22949">
    <property type="entry name" value="HRI2_3H"/>
    <property type="match status" value="1"/>
</dbReference>
<feature type="region of interest" description="Disordered" evidence="10">
    <location>
        <begin position="315"/>
        <end position="334"/>
    </location>
</feature>
<keyword evidence="3" id="KW-0597">Phosphoprotein</keyword>
<keyword evidence="6 12" id="KW-0418">Kinase</keyword>
<feature type="region of interest" description="Disordered" evidence="10">
    <location>
        <begin position="1059"/>
        <end position="1078"/>
    </location>
</feature>
<feature type="region of interest" description="Disordered" evidence="10">
    <location>
        <begin position="93"/>
        <end position="155"/>
    </location>
</feature>
<feature type="compositionally biased region" description="Pro residues" evidence="10">
    <location>
        <begin position="615"/>
        <end position="643"/>
    </location>
</feature>
<comment type="caution">
    <text evidence="12">The sequence shown here is derived from an EMBL/GenBank/DDBJ whole genome shotgun (WGS) entry which is preliminary data.</text>
</comment>
<feature type="region of interest" description="Disordered" evidence="10">
    <location>
        <begin position="272"/>
        <end position="300"/>
    </location>
</feature>
<keyword evidence="12" id="KW-0396">Initiation factor</keyword>
<keyword evidence="13" id="KW-1185">Reference proteome</keyword>
<evidence type="ECO:0000256" key="4">
    <source>
        <dbReference type="ARBA" id="ARBA00022679"/>
    </source>
</evidence>